<keyword evidence="1" id="KW-0732">Signal</keyword>
<protein>
    <submittedName>
        <fullName evidence="3">Por secretion system C-terminal sorting domain-containing protein</fullName>
    </submittedName>
</protein>
<dbReference type="InterPro" id="IPR026444">
    <property type="entry name" value="Secre_tail"/>
</dbReference>
<dbReference type="RefSeq" id="WP_139249791.1">
    <property type="nucleotide sequence ID" value="NZ_FQUM01000013.1"/>
</dbReference>
<feature type="signal peptide" evidence="1">
    <location>
        <begin position="1"/>
        <end position="19"/>
    </location>
</feature>
<dbReference type="CDD" id="cd00063">
    <property type="entry name" value="FN3"/>
    <property type="match status" value="1"/>
</dbReference>
<sequence length="871" mass="97136">MKKFLFVGVLLLGAFALKANNLSRSNVQEETADSANIALIATPSTSFVSGWENLNAVNDGFSPSHSGDKSNTAYGNWNNPNSYQWVQYNWDQKYIAKSVEIYWFDDNGGVLTPEEAFIENYNEETSEWVRIVDVPLEKDKFNYASLGDITTSTLRVTMFNSQQSTGILEFRVWGTTLNGGTDVSVPSKPGTPKIVNKSGNSIMATWEPSEDDARVAGYNIYVNDSIIKEVTTESVVIDGLPDNFHFMLATQAIDGGGNLSEMSNGIWIFMGDEESAAHSYNWPTYTPTLNYNFKDEFPSLEMPTEDLDDCEQVVGTQSDGWWTFKWGPNKRSLVTEAAITPMLERFNEDFAFFRDTMGWPPDKRAKDGFRSAIYLYGSGLTCIDNADSTDLGGWQSAVGQYACVLASYYPVYSFDPSCPYNDREGQMGAMIHEGIHAVLADLPGCKKAGWFHEGGNTWLQQEAYAMQSKNYDNMGFLNAGTFVAPFMPIECYSGWLQDGTFGGPSAEGVNRFEGGTQVSTWRNLLGGNQYGNAFPVFLGQTLGKGSVAWIWRNCQGRVLEGMKEGIGDMQMRRLIMEYRAKQALVDMQEWNGAVKKLLDGSFGGNIVPEGSPVWINSSSWKASPYVKTWMLDTENKILTPEPRTTPGWSGANQIPLNVFGDEVVVNFIPMGENMTCQLCYRAADGTPVYSYPVSEGECRLNLEKQPANGVVIAVICNTDYVYKGEETRKAHYDYRLQLVEGVSDKASIYKKWYDYNSEIEDVTDPEEPFPTEGATIYDEVTAINPIVEKTFSSSVYPNPLSNSDVLNIKFGDATHEKEIRILDAKGTILYVQKGIRSLNFRIPIEGRLSGGIYFMNVQDENTNDTHKIIIK</sequence>
<dbReference type="OrthoDB" id="9757947at2"/>
<evidence type="ECO:0000313" key="4">
    <source>
        <dbReference type="Proteomes" id="UP000184164"/>
    </source>
</evidence>
<gene>
    <name evidence="3" type="ORF">SAMN05444274_11337</name>
</gene>
<dbReference type="Pfam" id="PF18962">
    <property type="entry name" value="Por_Secre_tail"/>
    <property type="match status" value="1"/>
</dbReference>
<organism evidence="3 4">
    <name type="scientific">Mariniphaga anaerophila</name>
    <dbReference type="NCBI Taxonomy" id="1484053"/>
    <lineage>
        <taxon>Bacteria</taxon>
        <taxon>Pseudomonadati</taxon>
        <taxon>Bacteroidota</taxon>
        <taxon>Bacteroidia</taxon>
        <taxon>Marinilabiliales</taxon>
        <taxon>Prolixibacteraceae</taxon>
        <taxon>Mariniphaga</taxon>
    </lineage>
</organism>
<dbReference type="AlphaFoldDB" id="A0A1M5FLL4"/>
<dbReference type="InterPro" id="IPR036116">
    <property type="entry name" value="FN3_sf"/>
</dbReference>
<dbReference type="STRING" id="1484053.SAMN05444274_11337"/>
<dbReference type="InterPro" id="IPR013783">
    <property type="entry name" value="Ig-like_fold"/>
</dbReference>
<accession>A0A1M5FLL4</accession>
<name>A0A1M5FLL4_9BACT</name>
<feature type="domain" description="Secretion system C-terminal sorting" evidence="2">
    <location>
        <begin position="795"/>
        <end position="870"/>
    </location>
</feature>
<dbReference type="Gene3D" id="2.60.40.10">
    <property type="entry name" value="Immunoglobulins"/>
    <property type="match status" value="1"/>
</dbReference>
<reference evidence="4" key="1">
    <citation type="submission" date="2016-11" db="EMBL/GenBank/DDBJ databases">
        <authorList>
            <person name="Varghese N."/>
            <person name="Submissions S."/>
        </authorList>
    </citation>
    <scope>NUCLEOTIDE SEQUENCE [LARGE SCALE GENOMIC DNA]</scope>
    <source>
        <strain evidence="4">DSM 26910</strain>
    </source>
</reference>
<keyword evidence="4" id="KW-1185">Reference proteome</keyword>
<evidence type="ECO:0000256" key="1">
    <source>
        <dbReference type="SAM" id="SignalP"/>
    </source>
</evidence>
<dbReference type="EMBL" id="FQUM01000013">
    <property type="protein sequence ID" value="SHF92477.1"/>
    <property type="molecule type" value="Genomic_DNA"/>
</dbReference>
<dbReference type="Proteomes" id="UP000184164">
    <property type="component" value="Unassembled WGS sequence"/>
</dbReference>
<dbReference type="NCBIfam" id="TIGR04183">
    <property type="entry name" value="Por_Secre_tail"/>
    <property type="match status" value="1"/>
</dbReference>
<evidence type="ECO:0000259" key="2">
    <source>
        <dbReference type="Pfam" id="PF18962"/>
    </source>
</evidence>
<evidence type="ECO:0000313" key="3">
    <source>
        <dbReference type="EMBL" id="SHF92477.1"/>
    </source>
</evidence>
<dbReference type="Gene3D" id="2.60.120.260">
    <property type="entry name" value="Galactose-binding domain-like"/>
    <property type="match status" value="1"/>
</dbReference>
<dbReference type="SUPFAM" id="SSF49265">
    <property type="entry name" value="Fibronectin type III"/>
    <property type="match status" value="1"/>
</dbReference>
<dbReference type="InterPro" id="IPR003961">
    <property type="entry name" value="FN3_dom"/>
</dbReference>
<feature type="chain" id="PRO_5012025054" evidence="1">
    <location>
        <begin position="20"/>
        <end position="871"/>
    </location>
</feature>
<proteinExistence type="predicted"/>